<feature type="domain" description="EGF-like" evidence="11">
    <location>
        <begin position="233"/>
        <end position="269"/>
    </location>
</feature>
<dbReference type="PROSITE" id="PS00383">
    <property type="entry name" value="TYR_PHOSPHATASE_1"/>
    <property type="match status" value="1"/>
</dbReference>
<evidence type="ECO:0000256" key="4">
    <source>
        <dbReference type="ARBA" id="ARBA00022801"/>
    </source>
</evidence>
<feature type="domain" description="Tyrosine specific protein phosphatases" evidence="13">
    <location>
        <begin position="1590"/>
        <end position="1663"/>
    </location>
</feature>
<dbReference type="PROSITE" id="PS50056">
    <property type="entry name" value="TYR_PHOSPHATASE_2"/>
    <property type="match status" value="2"/>
</dbReference>
<dbReference type="InterPro" id="IPR000742">
    <property type="entry name" value="EGF"/>
</dbReference>
<dbReference type="Gene3D" id="3.90.190.10">
    <property type="entry name" value="Protein tyrosine phosphatase superfamily"/>
    <property type="match status" value="2"/>
</dbReference>
<dbReference type="PROSITE" id="PS00022">
    <property type="entry name" value="EGF_1"/>
    <property type="match status" value="1"/>
</dbReference>
<dbReference type="OMA" id="QECMIGR"/>
<evidence type="ECO:0000259" key="11">
    <source>
        <dbReference type="PROSITE" id="PS50026"/>
    </source>
</evidence>
<dbReference type="FunFam" id="2.170.300.10:FF:000003">
    <property type="entry name" value="tyrosine-protein kinase receptor Tie-1 isoform X1"/>
    <property type="match status" value="1"/>
</dbReference>
<dbReference type="InterPro" id="IPR016130">
    <property type="entry name" value="Tyr_Pase_AS"/>
</dbReference>
<sequence length="1683" mass="184913">MGLSTSVSRYKTLGTMAAVSVVLRLSLLLSFCVVSFAAGDEVPVHMTVVYRPLGDSRYTCYRSEPDRDAAVSYGRYVRTRTLDPQNRGPTSASPGSVQGSIRVNLYYQYQNYFGIYFCRARKRGRLLTTITATVLLYSAKIVPADGLYTKTVNAGDTGVLIEMSGIVSSTNDFAWRFNNSGILTTGSPNFAIEGAVTQTQAGVYECHYLRERDEARQGLVRLIVRGCPAGRWGPPECSGVCDNCYNGGICNDLNGQCVCPAGFRGENCLQACGAYRFGFSCEIQCSSTDNCRGLVFCVPDPMGCRCNAGYAGYDCLAACPSGTFGASCLQECHCDPGSRCDRFTGECSRGCAPGWSGQSCQIPGVCGSDFYGTDCTGKCQCLEDRPCDKQTGGCPNGQCKPGFTVYPGGFNCQECRDGTYGVNCAGVCHCEDSNCVKSSGVCNGGCKTNWAEPDCTTGIVSFINTKANSGQTSMFTCIVTGDPLPLAAAVKVYRSSNDGQYESDTSNVIGSERVLTFVIPAVELGEEFTCYIVEPYVTLLYTADMYELPVLTRQPRAMQIKAREVTIEWDAWSPDVGDTGDPPITAYTVQYRPQNGDSQEWLSGTMLPVTATSLTATVGELAPETAYELGVAVSREGVGGEGAIGAILSVTTLCSEPLKPPDDVQASSKQQIKRQIVVTWQDLQADFQGCSTGITQYRIRYTPDLDTGTSVTDTVDHVVTAVNLTGLEPYVQYAISIRAVNEIGDGPWSDVIMTYTPEEKPPPPQMVTIPRSTTSSITVQSEATSPHNLNGNVSHYFIQYSLATEGALTEATVMRVNQTGYKMTYTITGLPSTTDYTIRVKIVNGVGGSDWSEAVKATTVETGGTDSQTGNGGSVAGGILGTLFIIIIAIVVVLLVRRRRRQEYSGRQNSDKPGTIHKNNAYDSNISDNTDQGTAKDLTPADVSSAETHKTADNEATIYANAGLAPDQSQKRTSVTRGSKKGRFPAKPAHKPPPPSSIDPNSLPLGLLQLFAGIKQPTDSIISEQSERTSLVVVEAPKQSSEPEPAKQPSEPETTKQSSEPESTPKQSRRSRTDDECAYGNVNLGPKLSVAIPVAQLDDYITKKKDSSTDSLKYEFSLLPADQTKPWTVASNPDLKTRNRFKNIIPYDESRVQLEAIEGVKLSHYYNASYIQDYKHKNSFVAAMGPNAASLNDFWRMIWQEKFNIIVMATRLVESGKEKCKRYWPTTVNEEETFGKIVVKLLEVETFSDYAISTLQIHQAGQDDVCHNIKHFNITTWPDMGVPLYPTSVLNLVQVVKDARSPMLKRASVEAEKPILVHCSAGVGRTGTFIAIYTLMDMMLEQGEVSVFRFAKQMRENRVNMVQTYEQYAFIYAALLEGHLSGDTRMPLRYFIERFAKLRKINPKTRRRYVEEQYKALNQITPPPDKEAYGAATLPENADKNRFEDALPLERNRPNLAYAGIGTSSYINASFVDGFKRKEAFITTQLPLQNTMTDLWRLVYDWKCPTIVMMNGPHTFNNEPVQYWPDSGSLVFGSLCVEMIDQSKGRIYNSTTLGVSKSDNSEGNTLTVKHFQLNGWEGNEDKPNSPQIILDLLDAVNQWQSECQSTGPTLVQCINGVGRSGVFCAVSNVYERMGGDEIVDVFQAVKRLRMNRPQMIESLEQFILCYEVIHQHLERFQHYDNLL</sequence>
<dbReference type="InterPro" id="IPR003961">
    <property type="entry name" value="FN3_dom"/>
</dbReference>
<feature type="domain" description="Tyrosine-protein phosphatase" evidence="12">
    <location>
        <begin position="1112"/>
        <end position="1378"/>
    </location>
</feature>
<comment type="caution">
    <text evidence="8">Lacks conserved residue(s) required for the propagation of feature annotation.</text>
</comment>
<dbReference type="CDD" id="cd00054">
    <property type="entry name" value="EGF_CA"/>
    <property type="match status" value="1"/>
</dbReference>
<accession>A0A914AYD9</accession>
<comment type="subcellular location">
    <subcellularLocation>
        <location evidence="1">Membrane</location>
        <topology evidence="1">Single-pass membrane protein</topology>
    </subcellularLocation>
</comment>
<dbReference type="GO" id="GO:0016020">
    <property type="term" value="C:membrane"/>
    <property type="evidence" value="ECO:0007669"/>
    <property type="project" value="UniProtKB-SubCell"/>
</dbReference>
<organism evidence="15 16">
    <name type="scientific">Patiria miniata</name>
    <name type="common">Bat star</name>
    <name type="synonym">Asterina miniata</name>
    <dbReference type="NCBI Taxonomy" id="46514"/>
    <lineage>
        <taxon>Eukaryota</taxon>
        <taxon>Metazoa</taxon>
        <taxon>Echinodermata</taxon>
        <taxon>Eleutherozoa</taxon>
        <taxon>Asterozoa</taxon>
        <taxon>Asteroidea</taxon>
        <taxon>Valvatacea</taxon>
        <taxon>Valvatida</taxon>
        <taxon>Asterinidae</taxon>
        <taxon>Patiria</taxon>
    </lineage>
</organism>
<feature type="domain" description="Tyrosine-protein phosphatase" evidence="12">
    <location>
        <begin position="1410"/>
        <end position="1672"/>
    </location>
</feature>
<feature type="disulfide bond" evidence="8">
    <location>
        <begin position="259"/>
        <end position="268"/>
    </location>
</feature>
<dbReference type="SMART" id="SM00060">
    <property type="entry name" value="FN3"/>
    <property type="match status" value="3"/>
</dbReference>
<dbReference type="InterPro" id="IPR013783">
    <property type="entry name" value="Ig-like_fold"/>
</dbReference>
<evidence type="ECO:0000259" key="14">
    <source>
        <dbReference type="PROSITE" id="PS50853"/>
    </source>
</evidence>
<dbReference type="InterPro" id="IPR000242">
    <property type="entry name" value="PTP_cat"/>
</dbReference>
<dbReference type="SMART" id="SM00404">
    <property type="entry name" value="PTPc_motif"/>
    <property type="match status" value="2"/>
</dbReference>
<dbReference type="Pfam" id="PF00102">
    <property type="entry name" value="Y_phosphatase"/>
    <property type="match status" value="2"/>
</dbReference>
<dbReference type="SMART" id="SM00194">
    <property type="entry name" value="PTPc"/>
    <property type="match status" value="2"/>
</dbReference>
<evidence type="ECO:0000259" key="13">
    <source>
        <dbReference type="PROSITE" id="PS50056"/>
    </source>
</evidence>
<dbReference type="Pfam" id="PF00041">
    <property type="entry name" value="fn3"/>
    <property type="match status" value="2"/>
</dbReference>
<keyword evidence="8" id="KW-0245">EGF-like domain</keyword>
<dbReference type="CDD" id="cd00047">
    <property type="entry name" value="PTPc"/>
    <property type="match status" value="1"/>
</dbReference>
<protein>
    <recommendedName>
        <fullName evidence="2">protein-tyrosine-phosphatase</fullName>
        <ecNumber evidence="2">3.1.3.48</ecNumber>
    </recommendedName>
</protein>
<proteinExistence type="predicted"/>
<dbReference type="Gene3D" id="2.60.40.10">
    <property type="entry name" value="Immunoglobulins"/>
    <property type="match status" value="4"/>
</dbReference>
<dbReference type="PROSITE" id="PS50055">
    <property type="entry name" value="TYR_PHOSPHATASE_PTP"/>
    <property type="match status" value="2"/>
</dbReference>
<keyword evidence="3" id="KW-0732">Signal</keyword>
<dbReference type="PROSITE" id="PS50853">
    <property type="entry name" value="FN3"/>
    <property type="match status" value="3"/>
</dbReference>
<dbReference type="PANTHER" id="PTHR19134">
    <property type="entry name" value="RECEPTOR-TYPE TYROSINE-PROTEIN PHOSPHATASE"/>
    <property type="match status" value="1"/>
</dbReference>
<dbReference type="Gene3D" id="2.170.300.10">
    <property type="entry name" value="Tie2 ligand-binding domain superfamily"/>
    <property type="match status" value="1"/>
</dbReference>
<feature type="compositionally biased region" description="Polar residues" evidence="9">
    <location>
        <begin position="1051"/>
        <end position="1066"/>
    </location>
</feature>
<dbReference type="SUPFAM" id="SSF49265">
    <property type="entry name" value="Fibronectin type III"/>
    <property type="match status" value="2"/>
</dbReference>
<dbReference type="SMART" id="SM00181">
    <property type="entry name" value="EGF"/>
    <property type="match status" value="4"/>
</dbReference>
<evidence type="ECO:0000256" key="7">
    <source>
        <dbReference type="ARBA" id="ARBA00051722"/>
    </source>
</evidence>
<evidence type="ECO:0000313" key="15">
    <source>
        <dbReference type="EnsemblMetazoa" id="XP_038068717.1"/>
    </source>
</evidence>
<evidence type="ECO:0000256" key="1">
    <source>
        <dbReference type="ARBA" id="ARBA00004167"/>
    </source>
</evidence>
<feature type="compositionally biased region" description="Polar residues" evidence="9">
    <location>
        <begin position="905"/>
        <end position="933"/>
    </location>
</feature>
<feature type="compositionally biased region" description="Basic residues" evidence="9">
    <location>
        <begin position="978"/>
        <end position="990"/>
    </location>
</feature>
<evidence type="ECO:0000256" key="2">
    <source>
        <dbReference type="ARBA" id="ARBA00013064"/>
    </source>
</evidence>
<dbReference type="SUPFAM" id="SSF52799">
    <property type="entry name" value="(Phosphotyrosine protein) phosphatases II"/>
    <property type="match status" value="2"/>
</dbReference>
<dbReference type="EC" id="3.1.3.48" evidence="2"/>
<dbReference type="Proteomes" id="UP000887568">
    <property type="component" value="Unplaced"/>
</dbReference>
<keyword evidence="8" id="KW-1015">Disulfide bond</keyword>
<dbReference type="PROSITE" id="PS50026">
    <property type="entry name" value="EGF_3"/>
    <property type="match status" value="1"/>
</dbReference>
<dbReference type="InterPro" id="IPR050348">
    <property type="entry name" value="Protein-Tyr_Phosphatase"/>
</dbReference>
<keyword evidence="10" id="KW-0812">Transmembrane</keyword>
<dbReference type="PRINTS" id="PR00700">
    <property type="entry name" value="PRTYPHPHTASE"/>
</dbReference>
<dbReference type="InterPro" id="IPR009030">
    <property type="entry name" value="Growth_fac_rcpt_cys_sf"/>
</dbReference>
<keyword evidence="10" id="KW-1133">Transmembrane helix</keyword>
<dbReference type="EnsemblMetazoa" id="XM_038212789.1">
    <property type="protein sequence ID" value="XP_038068717.1"/>
    <property type="gene ID" value="LOC119738063"/>
</dbReference>
<keyword evidence="5" id="KW-0904">Protein phosphatase</keyword>
<dbReference type="CDD" id="cd00063">
    <property type="entry name" value="FN3"/>
    <property type="match status" value="3"/>
</dbReference>
<evidence type="ECO:0000256" key="10">
    <source>
        <dbReference type="SAM" id="Phobius"/>
    </source>
</evidence>
<dbReference type="InterPro" id="IPR029021">
    <property type="entry name" value="Prot-tyrosine_phosphatase-like"/>
</dbReference>
<evidence type="ECO:0000256" key="6">
    <source>
        <dbReference type="ARBA" id="ARBA00023136"/>
    </source>
</evidence>
<evidence type="ECO:0000256" key="9">
    <source>
        <dbReference type="SAM" id="MobiDB-lite"/>
    </source>
</evidence>
<evidence type="ECO:0000259" key="12">
    <source>
        <dbReference type="PROSITE" id="PS50055"/>
    </source>
</evidence>
<dbReference type="InterPro" id="IPR000387">
    <property type="entry name" value="Tyr_Pase_dom"/>
</dbReference>
<reference evidence="15" key="1">
    <citation type="submission" date="2022-11" db="UniProtKB">
        <authorList>
            <consortium name="EnsemblMetazoa"/>
        </authorList>
    </citation>
    <scope>IDENTIFICATION</scope>
</reference>
<keyword evidence="6 10" id="KW-0472">Membrane</keyword>
<feature type="region of interest" description="Disordered" evidence="9">
    <location>
        <begin position="902"/>
        <end position="1002"/>
    </location>
</feature>
<feature type="compositionally biased region" description="Polar residues" evidence="9">
    <location>
        <begin position="967"/>
        <end position="977"/>
    </location>
</feature>
<keyword evidence="16" id="KW-1185">Reference proteome</keyword>
<evidence type="ECO:0000256" key="8">
    <source>
        <dbReference type="PROSITE-ProRule" id="PRU00076"/>
    </source>
</evidence>
<dbReference type="RefSeq" id="XP_038068717.1">
    <property type="nucleotide sequence ID" value="XM_038212789.1"/>
</dbReference>
<dbReference type="InterPro" id="IPR036116">
    <property type="entry name" value="FN3_sf"/>
</dbReference>
<name>A0A914AYD9_PATMI</name>
<comment type="catalytic activity">
    <reaction evidence="7">
        <text>O-phospho-L-tyrosyl-[protein] + H2O = L-tyrosyl-[protein] + phosphate</text>
        <dbReference type="Rhea" id="RHEA:10684"/>
        <dbReference type="Rhea" id="RHEA-COMP:10136"/>
        <dbReference type="Rhea" id="RHEA-COMP:20101"/>
        <dbReference type="ChEBI" id="CHEBI:15377"/>
        <dbReference type="ChEBI" id="CHEBI:43474"/>
        <dbReference type="ChEBI" id="CHEBI:46858"/>
        <dbReference type="ChEBI" id="CHEBI:61978"/>
        <dbReference type="EC" id="3.1.3.48"/>
    </reaction>
</comment>
<dbReference type="InterPro" id="IPR003595">
    <property type="entry name" value="Tyr_Pase_cat"/>
</dbReference>
<evidence type="ECO:0000256" key="3">
    <source>
        <dbReference type="ARBA" id="ARBA00022729"/>
    </source>
</evidence>
<feature type="domain" description="Tyrosine specific protein phosphatases" evidence="13">
    <location>
        <begin position="1290"/>
        <end position="1369"/>
    </location>
</feature>
<keyword evidence="4" id="KW-0378">Hydrolase</keyword>
<feature type="region of interest" description="Disordered" evidence="9">
    <location>
        <begin position="1033"/>
        <end position="1080"/>
    </location>
</feature>
<feature type="domain" description="Fibronectin type-III" evidence="14">
    <location>
        <begin position="551"/>
        <end position="655"/>
    </location>
</feature>
<feature type="domain" description="Fibronectin type-III" evidence="14">
    <location>
        <begin position="660"/>
        <end position="759"/>
    </location>
</feature>
<dbReference type="FunFam" id="3.90.190.10:FF:000102">
    <property type="entry name" value="Receptor-type tyrosine-protein phosphatase"/>
    <property type="match status" value="2"/>
</dbReference>
<dbReference type="SUPFAM" id="SSF57184">
    <property type="entry name" value="Growth factor receptor domain"/>
    <property type="match status" value="1"/>
</dbReference>
<evidence type="ECO:0000313" key="16">
    <source>
        <dbReference type="Proteomes" id="UP000887568"/>
    </source>
</evidence>
<dbReference type="OrthoDB" id="10043599at2759"/>
<feature type="transmembrane region" description="Helical" evidence="10">
    <location>
        <begin position="875"/>
        <end position="896"/>
    </location>
</feature>
<dbReference type="PANTHER" id="PTHR19134:SF560">
    <property type="entry name" value="PROTEIN-TYROSINE-PHOSPHATASE"/>
    <property type="match status" value="1"/>
</dbReference>
<dbReference type="GO" id="GO:0004725">
    <property type="term" value="F:protein tyrosine phosphatase activity"/>
    <property type="evidence" value="ECO:0007669"/>
    <property type="project" value="UniProtKB-EC"/>
</dbReference>
<dbReference type="GeneID" id="119738063"/>
<feature type="domain" description="Fibronectin type-III" evidence="14">
    <location>
        <begin position="763"/>
        <end position="862"/>
    </location>
</feature>
<evidence type="ECO:0000256" key="5">
    <source>
        <dbReference type="ARBA" id="ARBA00022912"/>
    </source>
</evidence>